<dbReference type="Proteomes" id="UP001144256">
    <property type="component" value="Unassembled WGS sequence"/>
</dbReference>
<dbReference type="EMBL" id="BRLB01000003">
    <property type="protein sequence ID" value="GKX29255.1"/>
    <property type="molecule type" value="Genomic_DNA"/>
</dbReference>
<protein>
    <submittedName>
        <fullName evidence="5">Sugar ABC transporter substrate-binding protein</fullName>
    </submittedName>
</protein>
<dbReference type="GO" id="GO:0042956">
    <property type="term" value="P:maltodextrin transmembrane transport"/>
    <property type="evidence" value="ECO:0007669"/>
    <property type="project" value="TreeGrafter"/>
</dbReference>
<feature type="signal peptide" evidence="4">
    <location>
        <begin position="1"/>
        <end position="21"/>
    </location>
</feature>
<comment type="caution">
    <text evidence="5">The sequence shown here is derived from an EMBL/GenBank/DDBJ whole genome shotgun (WGS) entry which is preliminary data.</text>
</comment>
<sequence length="459" mass="51984">MKKIFSAILVFTLLLSLVGCSSGESKPSKKLETDTTKEKNLPVLGENVKFDPNILINNGEPKEVEFWVWDSAEIFQSIVDGFEKIYPNISIKIVSHPWGDYWTKLPLALQNGEGPALFCVHNSQHDNLINNMEPYDIDIKDLTADFTGAENHVIDDKVYYIDYGMMTGSIFYNKDMWTEAGLTDEDIPATWDEFIEVAKKLTKKDSKGNITQAGFNYNSDVKSMIMGLNYQKGELLFKEDGKTPNINNDTMKENMQFLLDLYNVHGIGSKDFGVTDAESFGQGQSAMVYKWGWYYNQLSNDYPDINFGVFRIPTPDKDVPFAYDRYNGESTIGISSTVDDASKEIAQAFIRYFMSNDEALKELCIKYSIFPSKKTLAEDADILSHPVLKTLSTTVDYLIWPGPFPSTIETTLQQSFEDIIYNDSSIEDSLENGNNKIKADMEGVDFSSVESQYKHIENK</sequence>
<dbReference type="GO" id="GO:0055052">
    <property type="term" value="C:ATP-binding cassette (ABC) transporter complex, substrate-binding subunit-containing"/>
    <property type="evidence" value="ECO:0007669"/>
    <property type="project" value="TreeGrafter"/>
</dbReference>
<evidence type="ECO:0000313" key="6">
    <source>
        <dbReference type="Proteomes" id="UP001144256"/>
    </source>
</evidence>
<keyword evidence="3 4" id="KW-0732">Signal</keyword>
<evidence type="ECO:0000313" key="5">
    <source>
        <dbReference type="EMBL" id="GKX29255.1"/>
    </source>
</evidence>
<dbReference type="PANTHER" id="PTHR30061">
    <property type="entry name" value="MALTOSE-BINDING PERIPLASMIC PROTEIN"/>
    <property type="match status" value="1"/>
</dbReference>
<keyword evidence="6" id="KW-1185">Reference proteome</keyword>
<comment type="similarity">
    <text evidence="1">Belongs to the bacterial solute-binding protein 1 family.</text>
</comment>
<dbReference type="Pfam" id="PF01547">
    <property type="entry name" value="SBP_bac_1"/>
    <property type="match status" value="1"/>
</dbReference>
<dbReference type="GO" id="GO:0015768">
    <property type="term" value="P:maltose transport"/>
    <property type="evidence" value="ECO:0007669"/>
    <property type="project" value="TreeGrafter"/>
</dbReference>
<evidence type="ECO:0000256" key="3">
    <source>
        <dbReference type="ARBA" id="ARBA00022729"/>
    </source>
</evidence>
<accession>A0A9W5YAW9</accession>
<dbReference type="Gene3D" id="3.40.190.10">
    <property type="entry name" value="Periplasmic binding protein-like II"/>
    <property type="match status" value="1"/>
</dbReference>
<dbReference type="PROSITE" id="PS51257">
    <property type="entry name" value="PROKAR_LIPOPROTEIN"/>
    <property type="match status" value="1"/>
</dbReference>
<name>A0A9W5YAW9_9FIRM</name>
<dbReference type="PANTHER" id="PTHR30061:SF50">
    <property type="entry name" value="MALTOSE_MALTODEXTRIN-BINDING PERIPLASMIC PROTEIN"/>
    <property type="match status" value="1"/>
</dbReference>
<feature type="chain" id="PRO_5040882829" evidence="4">
    <location>
        <begin position="22"/>
        <end position="459"/>
    </location>
</feature>
<evidence type="ECO:0000256" key="1">
    <source>
        <dbReference type="ARBA" id="ARBA00008520"/>
    </source>
</evidence>
<dbReference type="GO" id="GO:1901982">
    <property type="term" value="F:maltose binding"/>
    <property type="evidence" value="ECO:0007669"/>
    <property type="project" value="TreeGrafter"/>
</dbReference>
<dbReference type="RefSeq" id="WP_281814653.1">
    <property type="nucleotide sequence ID" value="NZ_BRLB01000003.1"/>
</dbReference>
<reference evidence="5" key="1">
    <citation type="submission" date="2022-06" db="EMBL/GenBank/DDBJ databases">
        <title>Vallitalea longa sp. nov., an anaerobic bacterium isolated from marine sediment.</title>
        <authorList>
            <person name="Hirano S."/>
            <person name="Terahara T."/>
            <person name="Mori K."/>
            <person name="Hamada M."/>
            <person name="Matsumoto R."/>
            <person name="Kobayashi T."/>
        </authorList>
    </citation>
    <scope>NUCLEOTIDE SEQUENCE</scope>
    <source>
        <strain evidence="5">SH18-1</strain>
    </source>
</reference>
<organism evidence="5 6">
    <name type="scientific">Vallitalea longa</name>
    <dbReference type="NCBI Taxonomy" id="2936439"/>
    <lineage>
        <taxon>Bacteria</taxon>
        <taxon>Bacillati</taxon>
        <taxon>Bacillota</taxon>
        <taxon>Clostridia</taxon>
        <taxon>Lachnospirales</taxon>
        <taxon>Vallitaleaceae</taxon>
        <taxon>Vallitalea</taxon>
    </lineage>
</organism>
<gene>
    <name evidence="5" type="ORF">SH1V18_17350</name>
</gene>
<evidence type="ECO:0000256" key="4">
    <source>
        <dbReference type="SAM" id="SignalP"/>
    </source>
</evidence>
<dbReference type="InterPro" id="IPR006059">
    <property type="entry name" value="SBP"/>
</dbReference>
<keyword evidence="2" id="KW-0813">Transport</keyword>
<dbReference type="SUPFAM" id="SSF53850">
    <property type="entry name" value="Periplasmic binding protein-like II"/>
    <property type="match status" value="1"/>
</dbReference>
<evidence type="ECO:0000256" key="2">
    <source>
        <dbReference type="ARBA" id="ARBA00022448"/>
    </source>
</evidence>
<dbReference type="AlphaFoldDB" id="A0A9W5YAW9"/>
<proteinExistence type="inferred from homology"/>